<dbReference type="Proteomes" id="UP000886251">
    <property type="component" value="Unassembled WGS sequence"/>
</dbReference>
<evidence type="ECO:0000256" key="2">
    <source>
        <dbReference type="SAM" id="Phobius"/>
    </source>
</evidence>
<feature type="compositionally biased region" description="Low complexity" evidence="1">
    <location>
        <begin position="509"/>
        <end position="535"/>
    </location>
</feature>
<comment type="caution">
    <text evidence="4">The sequence shown here is derived from an EMBL/GenBank/DDBJ whole genome shotgun (WGS) entry which is preliminary data.</text>
</comment>
<feature type="region of interest" description="Disordered" evidence="1">
    <location>
        <begin position="507"/>
        <end position="539"/>
    </location>
</feature>
<feature type="region of interest" description="Disordered" evidence="1">
    <location>
        <begin position="52"/>
        <end position="93"/>
    </location>
</feature>
<keyword evidence="2" id="KW-0812">Transmembrane</keyword>
<feature type="region of interest" description="Disordered" evidence="1">
    <location>
        <begin position="574"/>
        <end position="594"/>
    </location>
</feature>
<protein>
    <submittedName>
        <fullName evidence="4">Protein BatD</fullName>
    </submittedName>
</protein>
<feature type="domain" description="DUF7939" evidence="3">
    <location>
        <begin position="598"/>
        <end position="676"/>
    </location>
</feature>
<dbReference type="InterPro" id="IPR025738">
    <property type="entry name" value="BatD"/>
</dbReference>
<evidence type="ECO:0000259" key="3">
    <source>
        <dbReference type="Pfam" id="PF25607"/>
    </source>
</evidence>
<evidence type="ECO:0000256" key="1">
    <source>
        <dbReference type="SAM" id="MobiDB-lite"/>
    </source>
</evidence>
<feature type="compositionally biased region" description="Polar residues" evidence="1">
    <location>
        <begin position="84"/>
        <end position="93"/>
    </location>
</feature>
<dbReference type="AlphaFoldDB" id="A0A831W6F1"/>
<dbReference type="InterPro" id="IPR057699">
    <property type="entry name" value="DUF7939"/>
</dbReference>
<proteinExistence type="predicted"/>
<feature type="transmembrane region" description="Helical" evidence="2">
    <location>
        <begin position="550"/>
        <end position="568"/>
    </location>
</feature>
<keyword evidence="2" id="KW-0472">Membrane</keyword>
<feature type="region of interest" description="Disordered" evidence="1">
    <location>
        <begin position="675"/>
        <end position="698"/>
    </location>
</feature>
<dbReference type="PANTHER" id="PTHR40940:SF1">
    <property type="entry name" value="PROTEIN BATD"/>
    <property type="match status" value="1"/>
</dbReference>
<feature type="region of interest" description="Disordered" evidence="1">
    <location>
        <begin position="1"/>
        <end position="26"/>
    </location>
</feature>
<feature type="compositionally biased region" description="Basic and acidic residues" evidence="1">
    <location>
        <begin position="574"/>
        <end position="590"/>
    </location>
</feature>
<dbReference type="PROSITE" id="PS51257">
    <property type="entry name" value="PROKAR_LIPOPROTEIN"/>
    <property type="match status" value="1"/>
</dbReference>
<dbReference type="EMBL" id="DRKP01000153">
    <property type="protein sequence ID" value="HEB97203.1"/>
    <property type="molecule type" value="Genomic_DNA"/>
</dbReference>
<organism evidence="4">
    <name type="scientific">Sedimenticola thiotaurini</name>
    <dbReference type="NCBI Taxonomy" id="1543721"/>
    <lineage>
        <taxon>Bacteria</taxon>
        <taxon>Pseudomonadati</taxon>
        <taxon>Pseudomonadota</taxon>
        <taxon>Gammaproteobacteria</taxon>
        <taxon>Chromatiales</taxon>
        <taxon>Sedimenticolaceae</taxon>
        <taxon>Sedimenticola</taxon>
    </lineage>
</organism>
<dbReference type="Pfam" id="PF13584">
    <property type="entry name" value="BatD"/>
    <property type="match status" value="2"/>
</dbReference>
<keyword evidence="2" id="KW-1133">Transmembrane helix</keyword>
<dbReference type="Pfam" id="PF25607">
    <property type="entry name" value="DUF7939"/>
    <property type="match status" value="1"/>
</dbReference>
<name>A0A831W6F1_9GAMM</name>
<accession>A0A831W6F1</accession>
<feature type="compositionally biased region" description="Basic and acidic residues" evidence="1">
    <location>
        <begin position="66"/>
        <end position="75"/>
    </location>
</feature>
<sequence>MTGRPPSPARNRWPPNSGCGASPTTPAGCCGASSCISTGSAAAFPPAAGRIGSMGAASHPSAGQGERARHRDGDVPPHAAATTVDHSSSNPNSMNRFNRLVATLLLLLSLAPAVQAAVRASLDRTEVIEGDPVILTIRQDGPGTGSRPDLGPLERDFVVEGSSQGSQIRIVNGARSESTYWSVRMTPKRTGTLQVPALQVGSERTDPIPLKVNPVPAPGSAGPDRPVLVELEADLPSGGSFVQQQIPVTVRLLYRDRLQGGTLSDPAPEHAVVERLGDDRRYRTVRNGLEYNVIERHYAIFPEQSGPLRIPPVVFRGRIASADSGTGGRRRGDLFDRFLQGTPFANDPFFRQNDFFGGTPFGNPGEPVRARSRDLTLQVAPRPAGYSGQHWLPAEAVVLEDSWSRSPPRFRVGEPVTRTITLQAKGLEASQIPPLELPQADGFRLYADQPVNETRTDGNGVYGISRRTFTYVPRREGRLTIPEYRLQWWNTLSGSQDQTLLPQWQVDVLPGSSPSQPQQAPLATPAGQGGQQPSTRVTEGAEPGFLARHWPWLLALVLAAMLLAWVLVRRRSARPAEGDRPEAPAEEKPAPPRRALARARSELRSACEGNDARAAAGALLALAEALWPEDPPRNLEALARRLPEAGGQIRELERALYAPVDLHWDGGPLWQVARKATGSDGDGATGEPAEAVPPLYPD</sequence>
<evidence type="ECO:0000313" key="4">
    <source>
        <dbReference type="EMBL" id="HEB97203.1"/>
    </source>
</evidence>
<reference evidence="4" key="1">
    <citation type="journal article" date="2020" name="mSystems">
        <title>Genome- and Community-Level Interaction Insights into Carbon Utilization and Element Cycling Functions of Hydrothermarchaeota in Hydrothermal Sediment.</title>
        <authorList>
            <person name="Zhou Z."/>
            <person name="Liu Y."/>
            <person name="Xu W."/>
            <person name="Pan J."/>
            <person name="Luo Z.H."/>
            <person name="Li M."/>
        </authorList>
    </citation>
    <scope>NUCLEOTIDE SEQUENCE [LARGE SCALE GENOMIC DNA]</scope>
    <source>
        <strain evidence="4">HyVt-443</strain>
    </source>
</reference>
<gene>
    <name evidence="4" type="ORF">ENI96_12350</name>
</gene>
<dbReference type="PANTHER" id="PTHR40940">
    <property type="entry name" value="PROTEIN BATD-RELATED"/>
    <property type="match status" value="1"/>
</dbReference>